<name>A0A2T1K646_9GAMM</name>
<accession>A0A2T1K646</accession>
<dbReference type="Proteomes" id="UP000239866">
    <property type="component" value="Unassembled WGS sequence"/>
</dbReference>
<proteinExistence type="predicted"/>
<dbReference type="RefSeq" id="WP_106763936.1">
    <property type="nucleotide sequence ID" value="NZ_PXNP01000099.1"/>
</dbReference>
<protein>
    <submittedName>
        <fullName evidence="2">Uncharacterized protein</fullName>
    </submittedName>
</protein>
<keyword evidence="3" id="KW-1185">Reference proteome</keyword>
<feature type="region of interest" description="Disordered" evidence="1">
    <location>
        <begin position="1"/>
        <end position="29"/>
    </location>
</feature>
<dbReference type="AlphaFoldDB" id="A0A2T1K646"/>
<organism evidence="2 3">
    <name type="scientific">Marinobacter fuscus</name>
    <dbReference type="NCBI Taxonomy" id="2109942"/>
    <lineage>
        <taxon>Bacteria</taxon>
        <taxon>Pseudomonadati</taxon>
        <taxon>Pseudomonadota</taxon>
        <taxon>Gammaproteobacteria</taxon>
        <taxon>Pseudomonadales</taxon>
        <taxon>Marinobacteraceae</taxon>
        <taxon>Marinobacter</taxon>
    </lineage>
</organism>
<dbReference type="EMBL" id="PXNP01000099">
    <property type="protein sequence ID" value="PSF05518.1"/>
    <property type="molecule type" value="Genomic_DNA"/>
</dbReference>
<evidence type="ECO:0000313" key="2">
    <source>
        <dbReference type="EMBL" id="PSF05518.1"/>
    </source>
</evidence>
<gene>
    <name evidence="2" type="ORF">C7H09_14540</name>
</gene>
<comment type="caution">
    <text evidence="2">The sequence shown here is derived from an EMBL/GenBank/DDBJ whole genome shotgun (WGS) entry which is preliminary data.</text>
</comment>
<dbReference type="OrthoDB" id="5893955at2"/>
<reference evidence="2 3" key="1">
    <citation type="submission" date="2018-03" db="EMBL/GenBank/DDBJ databases">
        <title>Marinobacter brunus sp. nov., a marine bacterium of Gamma-proteobacteria isolated from the surface seawater of the South China Sea.</title>
        <authorList>
            <person name="Cheng H."/>
            <person name="Wu Y.-H."/>
            <person name="Xamxidin M."/>
            <person name="Xu X.-W."/>
        </authorList>
    </citation>
    <scope>NUCLEOTIDE SEQUENCE [LARGE SCALE GENOMIC DNA]</scope>
    <source>
        <strain evidence="2 3">NH169-3</strain>
    </source>
</reference>
<sequence>MNRYKTEEARARQNARAGKTPAESAELDQQETLQASIYELARTIHIERFPEEYDHYYDSIADASDRTSGINPMSKEYIERVTAKRKKEGVSPLAENGLPTANDTWEIVLAEAERQLQPK</sequence>
<feature type="compositionally biased region" description="Basic and acidic residues" evidence="1">
    <location>
        <begin position="1"/>
        <end position="11"/>
    </location>
</feature>
<evidence type="ECO:0000256" key="1">
    <source>
        <dbReference type="SAM" id="MobiDB-lite"/>
    </source>
</evidence>
<evidence type="ECO:0000313" key="3">
    <source>
        <dbReference type="Proteomes" id="UP000239866"/>
    </source>
</evidence>